<dbReference type="InterPro" id="IPR009291">
    <property type="entry name" value="Vps62"/>
</dbReference>
<feature type="region of interest" description="Disordered" evidence="1">
    <location>
        <begin position="595"/>
        <end position="618"/>
    </location>
</feature>
<organism evidence="2 3">
    <name type="scientific">Volvox reticuliferus</name>
    <dbReference type="NCBI Taxonomy" id="1737510"/>
    <lineage>
        <taxon>Eukaryota</taxon>
        <taxon>Viridiplantae</taxon>
        <taxon>Chlorophyta</taxon>
        <taxon>core chlorophytes</taxon>
        <taxon>Chlorophyceae</taxon>
        <taxon>CS clade</taxon>
        <taxon>Chlamydomonadales</taxon>
        <taxon>Volvocaceae</taxon>
        <taxon>Volvox</taxon>
    </lineage>
</organism>
<dbReference type="Proteomes" id="UP000722791">
    <property type="component" value="Unassembled WGS sequence"/>
</dbReference>
<dbReference type="PANTHER" id="PTHR48219:SF2">
    <property type="entry name" value="VACUOLAR PROTEIN SORTING-ASSOCIATED PROTEIN 62"/>
    <property type="match status" value="1"/>
</dbReference>
<dbReference type="EMBL" id="BNCQ01000036">
    <property type="protein sequence ID" value="GIM10919.1"/>
    <property type="molecule type" value="Genomic_DNA"/>
</dbReference>
<evidence type="ECO:0000313" key="2">
    <source>
        <dbReference type="EMBL" id="GIM10919.1"/>
    </source>
</evidence>
<accession>A0A8J4GMA9</accession>
<name>A0A8J4GMA9_9CHLO</name>
<feature type="region of interest" description="Disordered" evidence="1">
    <location>
        <begin position="927"/>
        <end position="952"/>
    </location>
</feature>
<reference evidence="2" key="1">
    <citation type="journal article" date="2021" name="Proc. Natl. Acad. Sci. U.S.A.">
        <title>Three genomes in the algal genus Volvox reveal the fate of a haploid sex-determining region after a transition to homothallism.</title>
        <authorList>
            <person name="Yamamoto K."/>
            <person name="Hamaji T."/>
            <person name="Kawai-Toyooka H."/>
            <person name="Matsuzaki R."/>
            <person name="Takahashi F."/>
            <person name="Nishimura Y."/>
            <person name="Kawachi M."/>
            <person name="Noguchi H."/>
            <person name="Minakuchi Y."/>
            <person name="Umen J.G."/>
            <person name="Toyoda A."/>
            <person name="Nozaki H."/>
        </authorList>
    </citation>
    <scope>NUCLEOTIDE SEQUENCE</scope>
    <source>
        <strain evidence="2">NIES-3785</strain>
    </source>
</reference>
<feature type="compositionally biased region" description="Gly residues" evidence="1">
    <location>
        <begin position="595"/>
        <end position="610"/>
    </location>
</feature>
<evidence type="ECO:0000313" key="3">
    <source>
        <dbReference type="Proteomes" id="UP000722791"/>
    </source>
</evidence>
<dbReference type="PANTHER" id="PTHR48219">
    <property type="entry name" value="VACUOLAR PROTEIN SORTING-ASSOCIATED PROTEIN 62-RELATED"/>
    <property type="match status" value="1"/>
</dbReference>
<proteinExistence type="predicted"/>
<evidence type="ECO:0000256" key="1">
    <source>
        <dbReference type="SAM" id="MobiDB-lite"/>
    </source>
</evidence>
<sequence length="968" mass="99802">GGGGGGKVGGMSPPAAAAPVATAATAAGTSTTITTTLLEPADLGLRYSLTPTHQDLNFQLDSLTLRLSPAALHLLLQLQDMVLQPLMAPPPDKPLTRCDRFERLWSSHWGVRQAAGGGGGGGGGGPGRGVWGLELGVSRVDSMADERGVTLWRPQPAQGYVALGDVLTAGTHMPSCQVATLAVNSGLVAFPAAFDLVWQGPDGDDLALWRPLPPPGYVAFGCVAGSREVPPPLAVVGCVAAHACVEARLGECLQLAEQGALWAVQNAGGTFEVSPPGQHLPAVHLYDLRIPLGVPPAALTPLPELLPTAAAVVPLELLREASLPLGAASESPPLSLLCQQRYIRSRSALIRRAMSQAFQLPCVELSKVWWDKHTPAPSANRLSIWRPNPPPGYVFLGDCASHGVYAPPPSVVVLRDSDPAAALRDGRPPSLARPINYVRVWFDEQRERQGDPLFLALWKPIPPAGYVPLGLVAGLGPKVPPLGLSVRCVRADLVTTETLRRTSPEWTLPAYKQRSALSGWTTDRRTGTFTIMAGPAAGAVGGLGSISEGSFSGGSPPGSRSGSFTGATFDAYRMKLDADDPWAAPAGVVAAGGDGDVSGNHGGGGDGGGTAAATTGAGNGAPFRRTDVVLRLNRAVVLLRTSLGRPLLELDVRNMALSYQCECSDLSRSYAYFNVSAWTHNLSLGVWEPLLEPWEVLAHLDDNRAARPIAGVSPGTAVRITSTQLDVSLLACGAAGGPPRVVAGGTLPLQSDWLANEVDTLRNTAAAAAAAAAAAGTLSFLGADGDGVVRGTGGAGGGGSDVSETVDVRLFPTRVVHGGDGRSTARGGRPTGHGEGTAAVRGAQEPPPMLLQLRLSLDVHQVDSSWKPFLSRTRRCLPSISGGGFDGLTGAAVVAAAVRGGRRAVRLYGSDVWVPFGQMGGIVTSGPGGDILQASSPVPSTPPPSPGCLVASPQACAQPAKSAQAKHH</sequence>
<feature type="region of interest" description="Disordered" evidence="1">
    <location>
        <begin position="817"/>
        <end position="842"/>
    </location>
</feature>
<dbReference type="AlphaFoldDB" id="A0A8J4GMA9"/>
<gene>
    <name evidence="2" type="ORF">Vretimale_14559</name>
</gene>
<protein>
    <recommendedName>
        <fullName evidence="4">Vacuolar protein sorting-associated protein 13 VPS13 adaptor binding domain-containing protein</fullName>
    </recommendedName>
</protein>
<comment type="caution">
    <text evidence="2">The sequence shown here is derived from an EMBL/GenBank/DDBJ whole genome shotgun (WGS) entry which is preliminary data.</text>
</comment>
<evidence type="ECO:0008006" key="4">
    <source>
        <dbReference type="Google" id="ProtNLM"/>
    </source>
</evidence>
<dbReference type="Pfam" id="PF06101">
    <property type="entry name" value="Vps62"/>
    <property type="match status" value="1"/>
</dbReference>
<feature type="non-terminal residue" evidence="2">
    <location>
        <position position="968"/>
    </location>
</feature>